<feature type="domain" description="CUE" evidence="2">
    <location>
        <begin position="1"/>
        <end position="40"/>
    </location>
</feature>
<protein>
    <recommendedName>
        <fullName evidence="2">CUE domain-containing protein</fullName>
    </recommendedName>
</protein>
<dbReference type="OrthoDB" id="72070at2759"/>
<sequence length="437" mass="48330">MDVLAQIFPDIPENVIQRVLNICNENVEEASDWLCENDWQELMADNEEISTNQLSVQTLDNASYTNSPLPNQATIPSEAPTHGVAEGLTTRGSFVTHTEEDDEEDDEDEDEEEDEDEDNLYYDSGDEGDDGEGRIGRFGALQVPPMASRIKVTPSIDINGNKEHRFWVSFDNAVMKKSMIELLNLSLSKLAHQRVAILNTLSLDKAAAEAALLVASPSQVDTTESTPARSGKRSHAEMEGEDLQGYFAHFFNVTELDMLWRSILHGHLLNRRFGHLLEIRSATSSTKARDFDELMHHFVHLGRQPTSLHRQQLSGRSTDFKCGLVTPCTTGDMLRVGKNLHGVLSLATGSSLYFRAGAAVPAPSVVSGQSSDLTEMAFRAEATHRIRRLEIVHDTLGGPASVMGYQPPKRVEYILQSLDDVSVDEGENDDTNPPISV</sequence>
<dbReference type="RefSeq" id="XP_008867363.1">
    <property type="nucleotide sequence ID" value="XM_008869141.1"/>
</dbReference>
<dbReference type="InterPro" id="IPR009060">
    <property type="entry name" value="UBA-like_sf"/>
</dbReference>
<feature type="compositionally biased region" description="Polar residues" evidence="1">
    <location>
        <begin position="62"/>
        <end position="75"/>
    </location>
</feature>
<dbReference type="AlphaFoldDB" id="A0A024UEX9"/>
<dbReference type="VEuPathDB" id="FungiDB:H310_04688"/>
<organism evidence="3">
    <name type="scientific">Aphanomyces invadans</name>
    <dbReference type="NCBI Taxonomy" id="157072"/>
    <lineage>
        <taxon>Eukaryota</taxon>
        <taxon>Sar</taxon>
        <taxon>Stramenopiles</taxon>
        <taxon>Oomycota</taxon>
        <taxon>Saprolegniomycetes</taxon>
        <taxon>Saprolegniales</taxon>
        <taxon>Verrucalvaceae</taxon>
        <taxon>Aphanomyces</taxon>
    </lineage>
</organism>
<proteinExistence type="predicted"/>
<dbReference type="GeneID" id="20081738"/>
<dbReference type="SUPFAM" id="SSF46934">
    <property type="entry name" value="UBA-like"/>
    <property type="match status" value="1"/>
</dbReference>
<evidence type="ECO:0000313" key="3">
    <source>
        <dbReference type="EMBL" id="ETW04407.1"/>
    </source>
</evidence>
<dbReference type="InterPro" id="IPR003892">
    <property type="entry name" value="CUE"/>
</dbReference>
<name>A0A024UEX9_9STRA</name>
<dbReference type="Pfam" id="PF02845">
    <property type="entry name" value="CUE"/>
    <property type="match status" value="1"/>
</dbReference>
<dbReference type="CDD" id="cd14279">
    <property type="entry name" value="CUE"/>
    <property type="match status" value="1"/>
</dbReference>
<dbReference type="PROSITE" id="PS51140">
    <property type="entry name" value="CUE"/>
    <property type="match status" value="1"/>
</dbReference>
<reference evidence="3" key="1">
    <citation type="submission" date="2013-12" db="EMBL/GenBank/DDBJ databases">
        <title>The Genome Sequence of Aphanomyces invadans NJM9701.</title>
        <authorList>
            <consortium name="The Broad Institute Genomics Platform"/>
            <person name="Russ C."/>
            <person name="Tyler B."/>
            <person name="van West P."/>
            <person name="Dieguez-Uribeondo J."/>
            <person name="Young S.K."/>
            <person name="Zeng Q."/>
            <person name="Gargeya S."/>
            <person name="Fitzgerald M."/>
            <person name="Abouelleil A."/>
            <person name="Alvarado L."/>
            <person name="Chapman S.B."/>
            <person name="Gainer-Dewar J."/>
            <person name="Goldberg J."/>
            <person name="Griggs A."/>
            <person name="Gujja S."/>
            <person name="Hansen M."/>
            <person name="Howarth C."/>
            <person name="Imamovic A."/>
            <person name="Ireland A."/>
            <person name="Larimer J."/>
            <person name="McCowan C."/>
            <person name="Murphy C."/>
            <person name="Pearson M."/>
            <person name="Poon T.W."/>
            <person name="Priest M."/>
            <person name="Roberts A."/>
            <person name="Saif S."/>
            <person name="Shea T."/>
            <person name="Sykes S."/>
            <person name="Wortman J."/>
            <person name="Nusbaum C."/>
            <person name="Birren B."/>
        </authorList>
    </citation>
    <scope>NUCLEOTIDE SEQUENCE [LARGE SCALE GENOMIC DNA]</scope>
    <source>
        <strain evidence="3">NJM9701</strain>
    </source>
</reference>
<gene>
    <name evidence="3" type="ORF">H310_04688</name>
</gene>
<feature type="compositionally biased region" description="Acidic residues" evidence="1">
    <location>
        <begin position="99"/>
        <end position="130"/>
    </location>
</feature>
<feature type="region of interest" description="Disordered" evidence="1">
    <location>
        <begin position="62"/>
        <end position="137"/>
    </location>
</feature>
<dbReference type="GO" id="GO:0043130">
    <property type="term" value="F:ubiquitin binding"/>
    <property type="evidence" value="ECO:0007669"/>
    <property type="project" value="InterPro"/>
</dbReference>
<dbReference type="EMBL" id="KI913958">
    <property type="protein sequence ID" value="ETW04407.1"/>
    <property type="molecule type" value="Genomic_DNA"/>
</dbReference>
<dbReference type="eggNOG" id="ENOG502SVK0">
    <property type="taxonomic scope" value="Eukaryota"/>
</dbReference>
<evidence type="ECO:0000256" key="1">
    <source>
        <dbReference type="SAM" id="MobiDB-lite"/>
    </source>
</evidence>
<accession>A0A024UEX9</accession>
<evidence type="ECO:0000259" key="2">
    <source>
        <dbReference type="PROSITE" id="PS51140"/>
    </source>
</evidence>